<keyword evidence="2" id="KW-1185">Reference proteome</keyword>
<dbReference type="Proteomes" id="UP000652761">
    <property type="component" value="Unassembled WGS sequence"/>
</dbReference>
<dbReference type="EMBL" id="NMUH01001756">
    <property type="protein sequence ID" value="MQL95130.1"/>
    <property type="molecule type" value="Genomic_DNA"/>
</dbReference>
<name>A0A843VNI5_COLES</name>
<proteinExistence type="predicted"/>
<evidence type="ECO:0000313" key="1">
    <source>
        <dbReference type="EMBL" id="MQL95130.1"/>
    </source>
</evidence>
<reference evidence="1" key="1">
    <citation type="submission" date="2017-07" db="EMBL/GenBank/DDBJ databases">
        <title>Taro Niue Genome Assembly and Annotation.</title>
        <authorList>
            <person name="Atibalentja N."/>
            <person name="Keating K."/>
            <person name="Fields C.J."/>
        </authorList>
    </citation>
    <scope>NUCLEOTIDE SEQUENCE</scope>
    <source>
        <strain evidence="1">Niue_2</strain>
        <tissue evidence="1">Leaf</tissue>
    </source>
</reference>
<organism evidence="1 2">
    <name type="scientific">Colocasia esculenta</name>
    <name type="common">Wild taro</name>
    <name type="synonym">Arum esculentum</name>
    <dbReference type="NCBI Taxonomy" id="4460"/>
    <lineage>
        <taxon>Eukaryota</taxon>
        <taxon>Viridiplantae</taxon>
        <taxon>Streptophyta</taxon>
        <taxon>Embryophyta</taxon>
        <taxon>Tracheophyta</taxon>
        <taxon>Spermatophyta</taxon>
        <taxon>Magnoliopsida</taxon>
        <taxon>Liliopsida</taxon>
        <taxon>Araceae</taxon>
        <taxon>Aroideae</taxon>
        <taxon>Colocasieae</taxon>
        <taxon>Colocasia</taxon>
    </lineage>
</organism>
<protein>
    <submittedName>
        <fullName evidence="1">Uncharacterized protein</fullName>
    </submittedName>
</protein>
<feature type="non-terminal residue" evidence="1">
    <location>
        <position position="198"/>
    </location>
</feature>
<sequence>MLVLQNSVSGPKLHRRACVLVYRLSYPLGKTQIFFRAVIGTARESPIRNRYFNPFGTRLDSGISGPAPKFLSGSNVSLDHVNPGRGSHTELASHGDRKLCSTRREKSSRGRRYGCSNINDIVTPFGAIRRHFGVEKPSFRIPKLRFRLTISPFQRFYHSSVSLDDVNPRQGRPHGVSQSRRSEVVFKSAQELLPRSYI</sequence>
<gene>
    <name evidence="1" type="ORF">Taro_027790</name>
</gene>
<accession>A0A843VNI5</accession>
<evidence type="ECO:0000313" key="2">
    <source>
        <dbReference type="Proteomes" id="UP000652761"/>
    </source>
</evidence>
<comment type="caution">
    <text evidence="1">The sequence shown here is derived from an EMBL/GenBank/DDBJ whole genome shotgun (WGS) entry which is preliminary data.</text>
</comment>
<dbReference type="AlphaFoldDB" id="A0A843VNI5"/>